<dbReference type="EMBL" id="BAABGZ010000008">
    <property type="protein sequence ID" value="GAA4347607.1"/>
    <property type="molecule type" value="Genomic_DNA"/>
</dbReference>
<dbReference type="Gene3D" id="2.60.40.1120">
    <property type="entry name" value="Carboxypeptidase-like, regulatory domain"/>
    <property type="match status" value="1"/>
</dbReference>
<evidence type="ECO:0000313" key="2">
    <source>
        <dbReference type="Proteomes" id="UP001501153"/>
    </source>
</evidence>
<evidence type="ECO:0008006" key="3">
    <source>
        <dbReference type="Google" id="ProtNLM"/>
    </source>
</evidence>
<proteinExistence type="predicted"/>
<evidence type="ECO:0000313" key="1">
    <source>
        <dbReference type="EMBL" id="GAA4347607.1"/>
    </source>
</evidence>
<dbReference type="Pfam" id="PF13715">
    <property type="entry name" value="CarbopepD_reg_2"/>
    <property type="match status" value="1"/>
</dbReference>
<dbReference type="InterPro" id="IPR008969">
    <property type="entry name" value="CarboxyPept-like_regulatory"/>
</dbReference>
<name>A0ABP8HYI5_9BACT</name>
<organism evidence="1 2">
    <name type="scientific">Hymenobacter saemangeumensis</name>
    <dbReference type="NCBI Taxonomy" id="1084522"/>
    <lineage>
        <taxon>Bacteria</taxon>
        <taxon>Pseudomonadati</taxon>
        <taxon>Bacteroidota</taxon>
        <taxon>Cytophagia</taxon>
        <taxon>Cytophagales</taxon>
        <taxon>Hymenobacteraceae</taxon>
        <taxon>Hymenobacter</taxon>
    </lineage>
</organism>
<sequence length="247" mass="27454">MRLTIPQPCQENWTAMRPAGNGRHCESCQTTVIDFTQQSDAEILAYLGRAAGGRICGRFAAGQLERPLQRAAPAALGRWRAWLAAAVALWGLREVSGSEAKAQAPTEQRAVPSGSHLEYSARPDYEGQVKARVLRGRIVDFQTRESLPGVSIIIKGTTIGTQTNADGTFELSCPIEITNSQQAIALQYIGYAFQELAPTPGQWYGDEMVLKMQIEMKGGISGVKPWPWHPRTFYYWAKWQLTRPFQK</sequence>
<dbReference type="Proteomes" id="UP001501153">
    <property type="component" value="Unassembled WGS sequence"/>
</dbReference>
<comment type="caution">
    <text evidence="1">The sequence shown here is derived from an EMBL/GenBank/DDBJ whole genome shotgun (WGS) entry which is preliminary data.</text>
</comment>
<dbReference type="RefSeq" id="WP_345233127.1">
    <property type="nucleotide sequence ID" value="NZ_BAABGZ010000008.1"/>
</dbReference>
<gene>
    <name evidence="1" type="ORF">GCM10023185_02780</name>
</gene>
<keyword evidence="2" id="KW-1185">Reference proteome</keyword>
<protein>
    <recommendedName>
        <fullName evidence="3">Carboxypeptidase-like regulatory domain-containing protein</fullName>
    </recommendedName>
</protein>
<reference evidence="2" key="1">
    <citation type="journal article" date="2019" name="Int. J. Syst. Evol. Microbiol.">
        <title>The Global Catalogue of Microorganisms (GCM) 10K type strain sequencing project: providing services to taxonomists for standard genome sequencing and annotation.</title>
        <authorList>
            <consortium name="The Broad Institute Genomics Platform"/>
            <consortium name="The Broad Institute Genome Sequencing Center for Infectious Disease"/>
            <person name="Wu L."/>
            <person name="Ma J."/>
        </authorList>
    </citation>
    <scope>NUCLEOTIDE SEQUENCE [LARGE SCALE GENOMIC DNA]</scope>
    <source>
        <strain evidence="2">JCM 17923</strain>
    </source>
</reference>
<accession>A0ABP8HYI5</accession>
<dbReference type="SUPFAM" id="SSF49464">
    <property type="entry name" value="Carboxypeptidase regulatory domain-like"/>
    <property type="match status" value="1"/>
</dbReference>